<protein>
    <submittedName>
        <fullName evidence="3">Uncharacterized protein</fullName>
    </submittedName>
</protein>
<keyword evidence="2" id="KW-0472">Membrane</keyword>
<proteinExistence type="predicted"/>
<keyword evidence="2" id="KW-1133">Transmembrane helix</keyword>
<keyword evidence="2" id="KW-0812">Transmembrane</keyword>
<evidence type="ECO:0000256" key="1">
    <source>
        <dbReference type="SAM" id="MobiDB-lite"/>
    </source>
</evidence>
<dbReference type="RefSeq" id="WP_025344306.1">
    <property type="nucleotide sequence ID" value="NZ_CP007201.1"/>
</dbReference>
<organism evidence="3 4">
    <name type="scientific">Sulfurospirillum multivorans (strain DM 12446 / JCM 15788 / NBRC 109480)</name>
    <dbReference type="NCBI Taxonomy" id="1150621"/>
    <lineage>
        <taxon>Bacteria</taxon>
        <taxon>Pseudomonadati</taxon>
        <taxon>Campylobacterota</taxon>
        <taxon>Epsilonproteobacteria</taxon>
        <taxon>Campylobacterales</taxon>
        <taxon>Sulfurospirillaceae</taxon>
        <taxon>Sulfurospirillum</taxon>
    </lineage>
</organism>
<dbReference type="AlphaFoldDB" id="A0AA86E242"/>
<gene>
    <name evidence="3" type="ORF">SMUL_1151</name>
</gene>
<reference evidence="3 4" key="1">
    <citation type="journal article" date="2014" name="Environ. Microbiol.">
        <title>Insights into organohalide respiration and the versatile catabolism of Sulfurospirillum multivorans gained from comparative genomics and physiological studies.</title>
        <authorList>
            <person name="Goris T."/>
            <person name="Schubert T."/>
            <person name="Gadkari J."/>
            <person name="Wubet T."/>
            <person name="Tarkka M."/>
            <person name="Buscot F."/>
            <person name="Adrian L."/>
            <person name="Diekert G."/>
        </authorList>
    </citation>
    <scope>NUCLEOTIDE SEQUENCE [LARGE SCALE GENOMIC DNA]</scope>
    <source>
        <strain evidence="4">DM 12446 / JCM 15788 / NBRC 109480</strain>
    </source>
</reference>
<sequence length="149" mass="16544">MLPNAVNPKKTTKSLKPKTTAKKVASKARKTDAQKVPKRPSLLLNLLASCVVLLFIGFGIKYVIDHTINYNPLLGKWRAQTVLGIMEIEFDRSSISSFGTKNPVTYDILEDKVIVIDDTIKVGNTYKIVDENTISTEAGGFKTVYKKVK</sequence>
<evidence type="ECO:0000256" key="2">
    <source>
        <dbReference type="SAM" id="Phobius"/>
    </source>
</evidence>
<feature type="transmembrane region" description="Helical" evidence="2">
    <location>
        <begin position="42"/>
        <end position="64"/>
    </location>
</feature>
<feature type="compositionally biased region" description="Basic residues" evidence="1">
    <location>
        <begin position="10"/>
        <end position="28"/>
    </location>
</feature>
<accession>A0AA86E242</accession>
<feature type="region of interest" description="Disordered" evidence="1">
    <location>
        <begin position="1"/>
        <end position="33"/>
    </location>
</feature>
<dbReference type="KEGG" id="smul:SMUL_1151"/>
<evidence type="ECO:0000313" key="3">
    <source>
        <dbReference type="EMBL" id="AHJ12417.1"/>
    </source>
</evidence>
<dbReference type="EMBL" id="CP007201">
    <property type="protein sequence ID" value="AHJ12417.1"/>
    <property type="molecule type" value="Genomic_DNA"/>
</dbReference>
<dbReference type="Proteomes" id="UP000019322">
    <property type="component" value="Chromosome"/>
</dbReference>
<name>A0AA86E242_SULMK</name>
<evidence type="ECO:0000313" key="4">
    <source>
        <dbReference type="Proteomes" id="UP000019322"/>
    </source>
</evidence>